<dbReference type="AlphaFoldDB" id="D8TGX3"/>
<dbReference type="STRING" id="3068.D8TGX3"/>
<evidence type="ECO:0000256" key="5">
    <source>
        <dbReference type="ARBA" id="ARBA00022679"/>
    </source>
</evidence>
<evidence type="ECO:0000259" key="13">
    <source>
        <dbReference type="Pfam" id="PF20259"/>
    </source>
</evidence>
<dbReference type="InterPro" id="IPR023382">
    <property type="entry name" value="MnmA-like_central_sf"/>
</dbReference>
<dbReference type="GO" id="GO:0061708">
    <property type="term" value="F:tRNA-5-taurinomethyluridine 2-sulfurtransferase"/>
    <property type="evidence" value="ECO:0007669"/>
    <property type="project" value="UniProtKB-EC"/>
</dbReference>
<evidence type="ECO:0000256" key="2">
    <source>
        <dbReference type="ARBA" id="ARBA00006191"/>
    </source>
</evidence>
<keyword evidence="5" id="KW-0808">Transferase</keyword>
<gene>
    <name evidence="14" type="ORF">VOLCADRAFT_55676</name>
</gene>
<keyword evidence="7" id="KW-0547">Nucleotide-binding</keyword>
<evidence type="ECO:0000313" key="15">
    <source>
        <dbReference type="Proteomes" id="UP000001058"/>
    </source>
</evidence>
<reference evidence="14 15" key="1">
    <citation type="journal article" date="2010" name="Science">
        <title>Genomic analysis of organismal complexity in the multicellular green alga Volvox carteri.</title>
        <authorList>
            <person name="Prochnik S.E."/>
            <person name="Umen J."/>
            <person name="Nedelcu A.M."/>
            <person name="Hallmann A."/>
            <person name="Miller S.M."/>
            <person name="Nishii I."/>
            <person name="Ferris P."/>
            <person name="Kuo A."/>
            <person name="Mitros T."/>
            <person name="Fritz-Laylin L.K."/>
            <person name="Hellsten U."/>
            <person name="Chapman J."/>
            <person name="Simakov O."/>
            <person name="Rensing S.A."/>
            <person name="Terry A."/>
            <person name="Pangilinan J."/>
            <person name="Kapitonov V."/>
            <person name="Jurka J."/>
            <person name="Salamov A."/>
            <person name="Shapiro H."/>
            <person name="Schmutz J."/>
            <person name="Grimwood J."/>
            <person name="Lindquist E."/>
            <person name="Lucas S."/>
            <person name="Grigoriev I.V."/>
            <person name="Schmitt R."/>
            <person name="Kirk D."/>
            <person name="Rokhsar D.S."/>
        </authorList>
    </citation>
    <scope>NUCLEOTIDE SEQUENCE [LARGE SCALE GENOMIC DNA]</scope>
    <source>
        <strain evidence="15">f. Nagariensis / Eve</strain>
    </source>
</reference>
<feature type="domain" description="tRNA-specific 2-thiouridylase MnmA-like central" evidence="13">
    <location>
        <begin position="217"/>
        <end position="279"/>
    </location>
</feature>
<evidence type="ECO:0000259" key="12">
    <source>
        <dbReference type="Pfam" id="PF20258"/>
    </source>
</evidence>
<feature type="domain" description="tRNA-specific 2-thiouridylase MnmA-like C-terminal" evidence="12">
    <location>
        <begin position="290"/>
        <end position="377"/>
    </location>
</feature>
<evidence type="ECO:0000256" key="10">
    <source>
        <dbReference type="ARBA" id="ARBA00023157"/>
    </source>
</evidence>
<dbReference type="SUPFAM" id="SSF52402">
    <property type="entry name" value="Adenine nucleotide alpha hydrolases-like"/>
    <property type="match status" value="1"/>
</dbReference>
<dbReference type="EMBL" id="GL378323">
    <property type="protein sequence ID" value="EFJ52607.1"/>
    <property type="molecule type" value="Genomic_DNA"/>
</dbReference>
<protein>
    <recommendedName>
        <fullName evidence="3">tRNA-5-taurinomethyluridine 2-sulfurtransferase</fullName>
        <ecNumber evidence="3">2.8.1.14</ecNumber>
    </recommendedName>
</protein>
<organism evidence="15">
    <name type="scientific">Volvox carteri f. nagariensis</name>
    <dbReference type="NCBI Taxonomy" id="3068"/>
    <lineage>
        <taxon>Eukaryota</taxon>
        <taxon>Viridiplantae</taxon>
        <taxon>Chlorophyta</taxon>
        <taxon>core chlorophytes</taxon>
        <taxon>Chlorophyceae</taxon>
        <taxon>CS clade</taxon>
        <taxon>Chlamydomonadales</taxon>
        <taxon>Volvocaceae</taxon>
        <taxon>Volvox</taxon>
    </lineage>
</organism>
<dbReference type="Gene3D" id="3.40.50.620">
    <property type="entry name" value="HUPs"/>
    <property type="match status" value="1"/>
</dbReference>
<evidence type="ECO:0000256" key="4">
    <source>
        <dbReference type="ARBA" id="ARBA00022555"/>
    </source>
</evidence>
<dbReference type="InterPro" id="IPR046885">
    <property type="entry name" value="MnmA-like_C"/>
</dbReference>
<dbReference type="InterPro" id="IPR046884">
    <property type="entry name" value="MnmA-like_central"/>
</dbReference>
<evidence type="ECO:0000256" key="6">
    <source>
        <dbReference type="ARBA" id="ARBA00022694"/>
    </source>
</evidence>
<keyword evidence="10" id="KW-1015">Disulfide bond</keyword>
<dbReference type="Pfam" id="PF20258">
    <property type="entry name" value="tRNA_Me_trans_C"/>
    <property type="match status" value="1"/>
</dbReference>
<feature type="non-terminal residue" evidence="14">
    <location>
        <position position="1"/>
    </location>
</feature>
<dbReference type="RefSeq" id="XP_002945612.1">
    <property type="nucleotide sequence ID" value="XM_002945566.1"/>
</dbReference>
<dbReference type="InterPro" id="IPR014729">
    <property type="entry name" value="Rossmann-like_a/b/a_fold"/>
</dbReference>
<dbReference type="InterPro" id="IPR004506">
    <property type="entry name" value="MnmA-like"/>
</dbReference>
<dbReference type="InterPro" id="IPR051305">
    <property type="entry name" value="tRNA_2-thiouridylase_MnmA"/>
</dbReference>
<comment type="catalytic activity">
    <reaction evidence="11">
        <text>5-taurinomethyluridine(34) in tRNA + S-sulfanyl-L-cysteinyl-[protein] + AH2 + ATP = 5-taurinomethyl-2-thiouridine(34) in tRNA + L-cysteinyl-[protein] + A + AMP + diphosphate + H(+)</text>
        <dbReference type="Rhea" id="RHEA:47040"/>
        <dbReference type="Rhea" id="RHEA-COMP:10131"/>
        <dbReference type="Rhea" id="RHEA-COMP:11726"/>
        <dbReference type="Rhea" id="RHEA-COMP:11732"/>
        <dbReference type="Rhea" id="RHEA-COMP:11733"/>
        <dbReference type="ChEBI" id="CHEBI:13193"/>
        <dbReference type="ChEBI" id="CHEBI:15378"/>
        <dbReference type="ChEBI" id="CHEBI:17499"/>
        <dbReference type="ChEBI" id="CHEBI:29950"/>
        <dbReference type="ChEBI" id="CHEBI:30616"/>
        <dbReference type="ChEBI" id="CHEBI:33019"/>
        <dbReference type="ChEBI" id="CHEBI:61963"/>
        <dbReference type="ChEBI" id="CHEBI:87171"/>
        <dbReference type="ChEBI" id="CHEBI:87172"/>
        <dbReference type="ChEBI" id="CHEBI:456215"/>
        <dbReference type="EC" id="2.8.1.14"/>
    </reaction>
</comment>
<sequence length="402" mass="44596">PGSRLNVAVLLSGGVDSSLALRLLRAAGHTCHAFYLQIWFQEDFRNFWGACPWEEDLQYARQVCESLGVPLEVVPLTTEYWDRVVSGSVEEIRAGRTPNPDMWCNSRVKFGAFYDYLDRTYGAAFDRVASGHYARVERVPRRSSPAEVRLLLTPDAVKDQTYFLANLSPRQLSRVMFPLGCLTKSQVRKLAAAADLANKNRKDSQGICFLGKVKFHEFVREHLGEWPGPILEAETGQPLGLHQGYWFYTVGQRGGIKLPGGPWYVVAKDTLRNAVLVSRQYYDADKQRNTFTCGPFNWLDAATRPDPDPRAGPLFVKVRHGPSMYCCELRLHDARGDGSYGNDSYGTVVLAQNDQGLAAGQYAVFYQDGRCLGCAVIQETVDVGGAGRREKTGAPAAVSSKA</sequence>
<dbReference type="KEGG" id="vcn:VOLCADRAFT_55676"/>
<evidence type="ECO:0000256" key="3">
    <source>
        <dbReference type="ARBA" id="ARBA00011953"/>
    </source>
</evidence>
<dbReference type="GeneID" id="9621858"/>
<dbReference type="Gene3D" id="2.30.30.280">
    <property type="entry name" value="Adenine nucleotide alpha hydrolases-like domains"/>
    <property type="match status" value="1"/>
</dbReference>
<keyword evidence="15" id="KW-1185">Reference proteome</keyword>
<keyword evidence="6" id="KW-0819">tRNA processing</keyword>
<dbReference type="Gene3D" id="2.40.30.10">
    <property type="entry name" value="Translation factors"/>
    <property type="match status" value="1"/>
</dbReference>
<dbReference type="EC" id="2.8.1.14" evidence="3"/>
<dbReference type="Proteomes" id="UP000001058">
    <property type="component" value="Unassembled WGS sequence"/>
</dbReference>
<dbReference type="GO" id="GO:0005524">
    <property type="term" value="F:ATP binding"/>
    <property type="evidence" value="ECO:0007669"/>
    <property type="project" value="UniProtKB-KW"/>
</dbReference>
<dbReference type="PANTHER" id="PTHR43052">
    <property type="match status" value="1"/>
</dbReference>
<dbReference type="PANTHER" id="PTHR43052:SF1">
    <property type="entry name" value="TRNA-5-TAURINOMETHYLURIDINE 2-SULFURTRANSFERASE"/>
    <property type="match status" value="1"/>
</dbReference>
<evidence type="ECO:0000256" key="9">
    <source>
        <dbReference type="ARBA" id="ARBA00022884"/>
    </source>
</evidence>
<dbReference type="GO" id="GO:0000049">
    <property type="term" value="F:tRNA binding"/>
    <property type="evidence" value="ECO:0007669"/>
    <property type="project" value="UniProtKB-KW"/>
</dbReference>
<keyword evidence="9" id="KW-0694">RNA-binding</keyword>
<comment type="function">
    <text evidence="1">Catalyzes the 2-thiolation of uridine at the wobble position (U34) of mitochondrial tRNA(Lys), tRNA(Glu) and tRNA(Gln). Required for the formation of 5-taurinomethyl-2-thiouridine (tm5s2U) of mitochondrial tRNA(Lys), tRNA(Glu), and tRNA(Gln) at the wobble position. ATP is required to activate the C2 atom of the wobble base.</text>
</comment>
<evidence type="ECO:0000256" key="11">
    <source>
        <dbReference type="ARBA" id="ARBA00049564"/>
    </source>
</evidence>
<evidence type="ECO:0000256" key="1">
    <source>
        <dbReference type="ARBA" id="ARBA00003986"/>
    </source>
</evidence>
<dbReference type="NCBIfam" id="TIGR00420">
    <property type="entry name" value="trmU"/>
    <property type="match status" value="1"/>
</dbReference>
<accession>D8TGX3</accession>
<comment type="similarity">
    <text evidence="2">Belongs to the MnmA/TRMU family.</text>
</comment>
<dbReference type="Pfam" id="PF20259">
    <property type="entry name" value="tRNA_Me_trans_M"/>
    <property type="match status" value="1"/>
</dbReference>
<dbReference type="NCBIfam" id="NF001138">
    <property type="entry name" value="PRK00143.1"/>
    <property type="match status" value="1"/>
</dbReference>
<keyword evidence="8" id="KW-0067">ATP-binding</keyword>
<dbReference type="CDD" id="cd01998">
    <property type="entry name" value="MnmA_TRMU-like"/>
    <property type="match status" value="1"/>
</dbReference>
<proteinExistence type="inferred from homology"/>
<evidence type="ECO:0000256" key="7">
    <source>
        <dbReference type="ARBA" id="ARBA00022741"/>
    </source>
</evidence>
<dbReference type="OrthoDB" id="3685at2759"/>
<dbReference type="eggNOG" id="KOG2805">
    <property type="taxonomic scope" value="Eukaryota"/>
</dbReference>
<dbReference type="FunCoup" id="D8TGX3">
    <property type="interactions" value="1332"/>
</dbReference>
<evidence type="ECO:0000313" key="14">
    <source>
        <dbReference type="EMBL" id="EFJ52607.1"/>
    </source>
</evidence>
<evidence type="ECO:0000256" key="8">
    <source>
        <dbReference type="ARBA" id="ARBA00022840"/>
    </source>
</evidence>
<dbReference type="GO" id="GO:0008033">
    <property type="term" value="P:tRNA processing"/>
    <property type="evidence" value="ECO:0007669"/>
    <property type="project" value="UniProtKB-KW"/>
</dbReference>
<name>D8TGX3_VOLCA</name>
<dbReference type="Pfam" id="PF03054">
    <property type="entry name" value="tRNA_Me_trans"/>
    <property type="match status" value="1"/>
</dbReference>
<keyword evidence="4" id="KW-0820">tRNA-binding</keyword>
<dbReference type="InParanoid" id="D8TGX3"/>